<dbReference type="SMART" id="SM00364">
    <property type="entry name" value="LRR_BAC"/>
    <property type="match status" value="3"/>
</dbReference>
<name>A0A067CEZ6_SAPPC</name>
<sequence>MGVGSCAGTENPPDLAILTIGTGGYCSQGMICVLNATCQATLEETDTRASFGSITQIGDLTNYRNPSLRVRFSPKVLQDRSKLRWPAGLVQLELSYNQLTEIPSSMTWPMALQTLNLMVNNLTTLPTSLPATIRSLDLQSNLMTSLANADLSQLESFATNGNPIRSITNVTFSSKLQTFDCGSSQGTVAITNFIVSPSTYRALNGLNKSCSILPIASDATLCAKANGALQTIWTNNTICVLSDTTPAPTNLNDIVASDGSSATIVGVVVGVVVLAALLALGAYCCCRRRKQKLELTTTATTAEAPYSHASASPRTATGSQDQTFNLHELAMHRLDATEVVIKDKIATGAFGEVWRAEYKHKTVAVKMLLPTRSSAVDVQGLVDEIKLMAQFDSPHIVSLIGATWTTPSSIRCVLEYMNMGDLRDYLASHKPNEFSWPAKISCIHSIVYALVYLHSMQIIHRDLKSRNVLLDSAKGPNSPTLASPKKTRMRP</sequence>
<proteinExistence type="predicted"/>
<evidence type="ECO:0000256" key="3">
    <source>
        <dbReference type="SAM" id="MobiDB-lite"/>
    </source>
</evidence>
<dbReference type="VEuPathDB" id="FungiDB:SPRG_06128"/>
<dbReference type="KEGG" id="spar:SPRG_06128"/>
<feature type="transmembrane region" description="Helical" evidence="4">
    <location>
        <begin position="264"/>
        <end position="286"/>
    </location>
</feature>
<evidence type="ECO:0000256" key="4">
    <source>
        <dbReference type="SAM" id="Phobius"/>
    </source>
</evidence>
<dbReference type="SUPFAM" id="SSF52058">
    <property type="entry name" value="L domain-like"/>
    <property type="match status" value="1"/>
</dbReference>
<dbReference type="Pfam" id="PF07714">
    <property type="entry name" value="PK_Tyr_Ser-Thr"/>
    <property type="match status" value="1"/>
</dbReference>
<dbReference type="InterPro" id="IPR000719">
    <property type="entry name" value="Prot_kinase_dom"/>
</dbReference>
<keyword evidence="6" id="KW-0723">Serine/threonine-protein kinase</keyword>
<reference evidence="6 7" key="1">
    <citation type="journal article" date="2013" name="PLoS Genet.">
        <title>Distinctive expansion of potential virulence genes in the genome of the oomycete fish pathogen Saprolegnia parasitica.</title>
        <authorList>
            <person name="Jiang R.H."/>
            <person name="de Bruijn I."/>
            <person name="Haas B.J."/>
            <person name="Belmonte R."/>
            <person name="Lobach L."/>
            <person name="Christie J."/>
            <person name="van den Ackerveken G."/>
            <person name="Bottin A."/>
            <person name="Bulone V."/>
            <person name="Diaz-Moreno S.M."/>
            <person name="Dumas B."/>
            <person name="Fan L."/>
            <person name="Gaulin E."/>
            <person name="Govers F."/>
            <person name="Grenville-Briggs L.J."/>
            <person name="Horner N.R."/>
            <person name="Levin J.Z."/>
            <person name="Mammella M."/>
            <person name="Meijer H.J."/>
            <person name="Morris P."/>
            <person name="Nusbaum C."/>
            <person name="Oome S."/>
            <person name="Phillips A.J."/>
            <person name="van Rooyen D."/>
            <person name="Rzeszutek E."/>
            <person name="Saraiva M."/>
            <person name="Secombes C.J."/>
            <person name="Seidl M.F."/>
            <person name="Snel B."/>
            <person name="Stassen J.H."/>
            <person name="Sykes S."/>
            <person name="Tripathy S."/>
            <person name="van den Berg H."/>
            <person name="Vega-Arreguin J.C."/>
            <person name="Wawra S."/>
            <person name="Young S.K."/>
            <person name="Zeng Q."/>
            <person name="Dieguez-Uribeondo J."/>
            <person name="Russ C."/>
            <person name="Tyler B.M."/>
            <person name="van West P."/>
        </authorList>
    </citation>
    <scope>NUCLEOTIDE SEQUENCE [LARGE SCALE GENOMIC DNA]</scope>
    <source>
        <strain evidence="6 7">CBS 223.65</strain>
    </source>
</reference>
<dbReference type="PROSITE" id="PS50011">
    <property type="entry name" value="PROTEIN_KINASE_DOM"/>
    <property type="match status" value="1"/>
</dbReference>
<evidence type="ECO:0000256" key="1">
    <source>
        <dbReference type="ARBA" id="ARBA00022614"/>
    </source>
</evidence>
<dbReference type="SMART" id="SM00220">
    <property type="entry name" value="S_TKc"/>
    <property type="match status" value="1"/>
</dbReference>
<evidence type="ECO:0000256" key="2">
    <source>
        <dbReference type="ARBA" id="ARBA00022737"/>
    </source>
</evidence>
<dbReference type="EMBL" id="KK583208">
    <property type="protein sequence ID" value="KDO29073.1"/>
    <property type="molecule type" value="Genomic_DNA"/>
</dbReference>
<dbReference type="PROSITE" id="PS00108">
    <property type="entry name" value="PROTEIN_KINASE_ST"/>
    <property type="match status" value="1"/>
</dbReference>
<protein>
    <submittedName>
        <fullName evidence="6">Serine/threonine protein kinase</fullName>
    </submittedName>
</protein>
<dbReference type="InterPro" id="IPR001611">
    <property type="entry name" value="Leu-rich_rpt"/>
</dbReference>
<dbReference type="PROSITE" id="PS51450">
    <property type="entry name" value="LRR"/>
    <property type="match status" value="1"/>
</dbReference>
<dbReference type="InterPro" id="IPR032675">
    <property type="entry name" value="LRR_dom_sf"/>
</dbReference>
<keyword evidence="7" id="KW-1185">Reference proteome</keyword>
<dbReference type="InterPro" id="IPR008271">
    <property type="entry name" value="Ser/Thr_kinase_AS"/>
</dbReference>
<dbReference type="Gene3D" id="3.30.200.20">
    <property type="entry name" value="Phosphorylase Kinase, domain 1"/>
    <property type="match status" value="1"/>
</dbReference>
<evidence type="ECO:0000313" key="7">
    <source>
        <dbReference type="Proteomes" id="UP000030745"/>
    </source>
</evidence>
<keyword evidence="6" id="KW-0418">Kinase</keyword>
<evidence type="ECO:0000313" key="6">
    <source>
        <dbReference type="EMBL" id="KDO29073.1"/>
    </source>
</evidence>
<dbReference type="Gene3D" id="3.80.10.10">
    <property type="entry name" value="Ribonuclease Inhibitor"/>
    <property type="match status" value="1"/>
</dbReference>
<dbReference type="GO" id="GO:0005524">
    <property type="term" value="F:ATP binding"/>
    <property type="evidence" value="ECO:0007669"/>
    <property type="project" value="InterPro"/>
</dbReference>
<dbReference type="GO" id="GO:0004674">
    <property type="term" value="F:protein serine/threonine kinase activity"/>
    <property type="evidence" value="ECO:0007669"/>
    <property type="project" value="UniProtKB-KW"/>
</dbReference>
<dbReference type="AlphaFoldDB" id="A0A067CEZ6"/>
<dbReference type="InterPro" id="IPR011009">
    <property type="entry name" value="Kinase-like_dom_sf"/>
</dbReference>
<dbReference type="PANTHER" id="PTHR44329:SF214">
    <property type="entry name" value="PROTEIN KINASE DOMAIN-CONTAINING PROTEIN"/>
    <property type="match status" value="1"/>
</dbReference>
<dbReference type="GeneID" id="24128493"/>
<dbReference type="Gene3D" id="1.10.510.10">
    <property type="entry name" value="Transferase(Phosphotransferase) domain 1"/>
    <property type="match status" value="1"/>
</dbReference>
<dbReference type="SUPFAM" id="SSF56112">
    <property type="entry name" value="Protein kinase-like (PK-like)"/>
    <property type="match status" value="1"/>
</dbReference>
<dbReference type="PANTHER" id="PTHR44329">
    <property type="entry name" value="SERINE/THREONINE-PROTEIN KINASE TNNI3K-RELATED"/>
    <property type="match status" value="1"/>
</dbReference>
<gene>
    <name evidence="6" type="ORF">SPRG_06128</name>
</gene>
<dbReference type="RefSeq" id="XP_012200243.1">
    <property type="nucleotide sequence ID" value="XM_012344853.1"/>
</dbReference>
<accession>A0A067CEZ6</accession>
<keyword evidence="4" id="KW-1133">Transmembrane helix</keyword>
<evidence type="ECO:0000259" key="5">
    <source>
        <dbReference type="PROSITE" id="PS50011"/>
    </source>
</evidence>
<dbReference type="OMA" id="CAKANGA"/>
<dbReference type="Proteomes" id="UP000030745">
    <property type="component" value="Unassembled WGS sequence"/>
</dbReference>
<keyword evidence="1" id="KW-0433">Leucine-rich repeat</keyword>
<keyword evidence="4" id="KW-0472">Membrane</keyword>
<dbReference type="InterPro" id="IPR051681">
    <property type="entry name" value="Ser/Thr_Kinases-Pseudokinases"/>
</dbReference>
<keyword evidence="2" id="KW-0677">Repeat</keyword>
<dbReference type="STRING" id="695850.A0A067CEZ6"/>
<dbReference type="OrthoDB" id="346907at2759"/>
<organism evidence="6 7">
    <name type="scientific">Saprolegnia parasitica (strain CBS 223.65)</name>
    <dbReference type="NCBI Taxonomy" id="695850"/>
    <lineage>
        <taxon>Eukaryota</taxon>
        <taxon>Sar</taxon>
        <taxon>Stramenopiles</taxon>
        <taxon>Oomycota</taxon>
        <taxon>Saprolegniomycetes</taxon>
        <taxon>Saprolegniales</taxon>
        <taxon>Saprolegniaceae</taxon>
        <taxon>Saprolegnia</taxon>
    </lineage>
</organism>
<dbReference type="InterPro" id="IPR001245">
    <property type="entry name" value="Ser-Thr/Tyr_kinase_cat_dom"/>
</dbReference>
<keyword evidence="4" id="KW-0812">Transmembrane</keyword>
<feature type="domain" description="Protein kinase" evidence="5">
    <location>
        <begin position="339"/>
        <end position="491"/>
    </location>
</feature>
<feature type="region of interest" description="Disordered" evidence="3">
    <location>
        <begin position="470"/>
        <end position="491"/>
    </location>
</feature>
<keyword evidence="6" id="KW-0808">Transferase</keyword>